<evidence type="ECO:0000256" key="12">
    <source>
        <dbReference type="ARBA" id="ARBA00023136"/>
    </source>
</evidence>
<keyword evidence="17" id="KW-1185">Reference proteome</keyword>
<feature type="domain" description="Cytochrome b5 heme-binding" evidence="15">
    <location>
        <begin position="671"/>
        <end position="749"/>
    </location>
</feature>
<dbReference type="Gene3D" id="3.10.120.10">
    <property type="entry name" value="Cytochrome b5-like heme/steroid binding domain"/>
    <property type="match status" value="1"/>
</dbReference>
<evidence type="ECO:0000313" key="16">
    <source>
        <dbReference type="EMBL" id="KAF2076011.1"/>
    </source>
</evidence>
<feature type="transmembrane region" description="Helical" evidence="14">
    <location>
        <begin position="228"/>
        <end position="251"/>
    </location>
</feature>
<evidence type="ECO:0000259" key="15">
    <source>
        <dbReference type="PROSITE" id="PS50255"/>
    </source>
</evidence>
<dbReference type="InterPro" id="IPR015876">
    <property type="entry name" value="Acyl-CoA_DS"/>
</dbReference>
<feature type="transmembrane region" description="Helical" evidence="14">
    <location>
        <begin position="373"/>
        <end position="397"/>
    </location>
</feature>
<keyword evidence="6" id="KW-0479">Metal-binding</keyword>
<evidence type="ECO:0000313" key="17">
    <source>
        <dbReference type="Proteomes" id="UP000695562"/>
    </source>
</evidence>
<organism evidence="16 17">
    <name type="scientific">Polysphondylium violaceum</name>
    <dbReference type="NCBI Taxonomy" id="133409"/>
    <lineage>
        <taxon>Eukaryota</taxon>
        <taxon>Amoebozoa</taxon>
        <taxon>Evosea</taxon>
        <taxon>Eumycetozoa</taxon>
        <taxon>Dictyostelia</taxon>
        <taxon>Dictyosteliales</taxon>
        <taxon>Dictyosteliaceae</taxon>
        <taxon>Polysphondylium</taxon>
    </lineage>
</organism>
<dbReference type="GO" id="GO:0005506">
    <property type="term" value="F:iron ion binding"/>
    <property type="evidence" value="ECO:0007669"/>
    <property type="project" value="TreeGrafter"/>
</dbReference>
<dbReference type="Proteomes" id="UP000695562">
    <property type="component" value="Unassembled WGS sequence"/>
</dbReference>
<sequence length="755" mass="86843">MGKGSGAPLTSRKVYPPVMYGKINKLIRKSPKPLPSTVSLDDIIKSLPKEVFEKSMFKSTCSLILTIFFIACSIVFLSKVPSYLYPIGWMLMGASVTGLMVIGNDCTHKSFSKSSIVNSIVGTIVMLPLLYPFQSYKISEKNMTNEHFVEINAQVARKNPVRQWATGKFFWILSIINWAEKYFSVKNLVDRKEKIKAVASIVGVYVFGFIFFPIMVKFFGISGFLNYWLAPWLILHFLLSTASLLPSIPFLEELQQLNQTEKTNYLVHITYPKWFEFIVKDINFALPRHIALSIPHYNLRKAYESFKKNWGEYIYECTFETELLKELLNRSQTFSNEIFSPFDTTPFVPSSKVAQDIQIDTSSRSTIDFLKNINWLHVFILGGTPVLGALGAFYFKVPLIKPTFIWSVIYYYATGIGITLLYHRALSHKSFTPSNPLKVVFLFLAAGAVQGSARWWCRDHRAHHRYTDTDKDPYSAHFGFWWSHLGWLLVKQNPDKIGRANIDDLNQDEWIRWQHRHYIKIALFMAVVFPTLVAGLLWGDWMGGYLYAGIIRLVAVHHSTFMVNSLAHYLGETPFDDNHTPKDSVITALLTFGEGYHNFHHEFPQDYRNAIKFYQYDPTKWLINLFYYCGLLTDLKTFSNNEIQKGMIQMVQKRIDSRKGSVFWGAKREELPSMDKEEFDSLVKQGQKLIIINDFVHDVKDFINDHPGGTGYINMGIGKDATEMFHGAVYGHSNAGKNLLCQFRIANFINDKKEN</sequence>
<evidence type="ECO:0000256" key="5">
    <source>
        <dbReference type="ARBA" id="ARBA00022692"/>
    </source>
</evidence>
<dbReference type="InterPro" id="IPR005804">
    <property type="entry name" value="FA_desaturase_dom"/>
</dbReference>
<keyword evidence="12 14" id="KW-0472">Membrane</keyword>
<evidence type="ECO:0000256" key="1">
    <source>
        <dbReference type="ARBA" id="ARBA00004141"/>
    </source>
</evidence>
<comment type="similarity">
    <text evidence="2">Belongs to the fatty acid desaturase type 1 family.</text>
</comment>
<dbReference type="PANTHER" id="PTHR11351:SF31">
    <property type="entry name" value="DESATURASE 1, ISOFORM A-RELATED"/>
    <property type="match status" value="1"/>
</dbReference>
<evidence type="ECO:0000256" key="4">
    <source>
        <dbReference type="ARBA" id="ARBA00022617"/>
    </source>
</evidence>
<feature type="transmembrane region" description="Helical" evidence="14">
    <location>
        <begin position="197"/>
        <end position="216"/>
    </location>
</feature>
<evidence type="ECO:0000256" key="3">
    <source>
        <dbReference type="ARBA" id="ARBA00022516"/>
    </source>
</evidence>
<evidence type="ECO:0000256" key="7">
    <source>
        <dbReference type="ARBA" id="ARBA00022832"/>
    </source>
</evidence>
<dbReference type="PROSITE" id="PS00476">
    <property type="entry name" value="FATTY_ACID_DESATUR_1"/>
    <property type="match status" value="1"/>
</dbReference>
<accession>A0A8J4PY28</accession>
<dbReference type="GO" id="GO:0005789">
    <property type="term" value="C:endoplasmic reticulum membrane"/>
    <property type="evidence" value="ECO:0007669"/>
    <property type="project" value="TreeGrafter"/>
</dbReference>
<feature type="transmembrane region" description="Helical" evidence="14">
    <location>
        <begin position="115"/>
        <end position="133"/>
    </location>
</feature>
<evidence type="ECO:0000256" key="13">
    <source>
        <dbReference type="ARBA" id="ARBA00023160"/>
    </source>
</evidence>
<evidence type="ECO:0000256" key="6">
    <source>
        <dbReference type="ARBA" id="ARBA00022723"/>
    </source>
</evidence>
<dbReference type="SUPFAM" id="SSF55856">
    <property type="entry name" value="Cytochrome b5-like heme/steroid binding domain"/>
    <property type="match status" value="1"/>
</dbReference>
<keyword evidence="9" id="KW-0560">Oxidoreductase</keyword>
<feature type="transmembrane region" description="Helical" evidence="14">
    <location>
        <begin position="55"/>
        <end position="77"/>
    </location>
</feature>
<name>A0A8J4PY28_9MYCE</name>
<dbReference type="AlphaFoldDB" id="A0A8J4PY28"/>
<dbReference type="GO" id="GO:0006636">
    <property type="term" value="P:unsaturated fatty acid biosynthetic process"/>
    <property type="evidence" value="ECO:0007669"/>
    <property type="project" value="TreeGrafter"/>
</dbReference>
<dbReference type="GO" id="GO:0004768">
    <property type="term" value="F:stearoyl-CoA 9-desaturase activity"/>
    <property type="evidence" value="ECO:0007669"/>
    <property type="project" value="TreeGrafter"/>
</dbReference>
<dbReference type="PROSITE" id="PS50255">
    <property type="entry name" value="CYTOCHROME_B5_2"/>
    <property type="match status" value="1"/>
</dbReference>
<dbReference type="InterPro" id="IPR036400">
    <property type="entry name" value="Cyt_B5-like_heme/steroid_sf"/>
</dbReference>
<dbReference type="GO" id="GO:0020037">
    <property type="term" value="F:heme binding"/>
    <property type="evidence" value="ECO:0007669"/>
    <property type="project" value="InterPro"/>
</dbReference>
<dbReference type="OrthoDB" id="10260134at2759"/>
<dbReference type="PRINTS" id="PR00075">
    <property type="entry name" value="FACDDSATRASE"/>
</dbReference>
<proteinExistence type="inferred from homology"/>
<dbReference type="InterPro" id="IPR001522">
    <property type="entry name" value="FADS-1_CS"/>
</dbReference>
<evidence type="ECO:0000256" key="14">
    <source>
        <dbReference type="SAM" id="Phobius"/>
    </source>
</evidence>
<keyword evidence="13" id="KW-0275">Fatty acid biosynthesis</keyword>
<evidence type="ECO:0000256" key="2">
    <source>
        <dbReference type="ARBA" id="ARBA00009295"/>
    </source>
</evidence>
<evidence type="ECO:0000256" key="11">
    <source>
        <dbReference type="ARBA" id="ARBA00023098"/>
    </source>
</evidence>
<keyword evidence="4" id="KW-0349">Heme</keyword>
<evidence type="ECO:0000256" key="10">
    <source>
        <dbReference type="ARBA" id="ARBA00023004"/>
    </source>
</evidence>
<keyword evidence="8 14" id="KW-1133">Transmembrane helix</keyword>
<feature type="transmembrane region" description="Helical" evidence="14">
    <location>
        <begin position="521"/>
        <end position="539"/>
    </location>
</feature>
<evidence type="ECO:0000256" key="8">
    <source>
        <dbReference type="ARBA" id="ARBA00022989"/>
    </source>
</evidence>
<keyword evidence="10" id="KW-0408">Iron</keyword>
<dbReference type="PANTHER" id="PTHR11351">
    <property type="entry name" value="ACYL-COA DESATURASE"/>
    <property type="match status" value="1"/>
</dbReference>
<dbReference type="InterPro" id="IPR001199">
    <property type="entry name" value="Cyt_B5-like_heme/steroid-bd"/>
</dbReference>
<comment type="caution">
    <text evidence="16">The sequence shown here is derived from an EMBL/GenBank/DDBJ whole genome shotgun (WGS) entry which is preliminary data.</text>
</comment>
<protein>
    <recommendedName>
        <fullName evidence="15">Cytochrome b5 heme-binding domain-containing protein</fullName>
    </recommendedName>
</protein>
<dbReference type="InterPro" id="IPR018506">
    <property type="entry name" value="Cyt_B5_heme-BS"/>
</dbReference>
<feature type="transmembrane region" description="Helical" evidence="14">
    <location>
        <begin position="403"/>
        <end position="423"/>
    </location>
</feature>
<keyword evidence="11" id="KW-0443">Lipid metabolism</keyword>
<gene>
    <name evidence="16" type="ORF">CYY_002671</name>
</gene>
<feature type="transmembrane region" description="Helical" evidence="14">
    <location>
        <begin position="83"/>
        <end position="103"/>
    </location>
</feature>
<keyword evidence="5 14" id="KW-0812">Transmembrane</keyword>
<dbReference type="PROSITE" id="PS00191">
    <property type="entry name" value="CYTOCHROME_B5_1"/>
    <property type="match status" value="1"/>
</dbReference>
<comment type="subcellular location">
    <subcellularLocation>
        <location evidence="1">Membrane</location>
        <topology evidence="1">Multi-pass membrane protein</topology>
    </subcellularLocation>
</comment>
<dbReference type="CDD" id="cd03505">
    <property type="entry name" value="Delta9-FADS-like"/>
    <property type="match status" value="1"/>
</dbReference>
<dbReference type="Pfam" id="PF00487">
    <property type="entry name" value="FA_desaturase"/>
    <property type="match status" value="2"/>
</dbReference>
<keyword evidence="7" id="KW-0276">Fatty acid metabolism</keyword>
<evidence type="ECO:0000256" key="9">
    <source>
        <dbReference type="ARBA" id="ARBA00023002"/>
    </source>
</evidence>
<dbReference type="SMART" id="SM01117">
    <property type="entry name" value="Cyt-b5"/>
    <property type="match status" value="1"/>
</dbReference>
<dbReference type="EMBL" id="AJWJ01000076">
    <property type="protein sequence ID" value="KAF2076011.1"/>
    <property type="molecule type" value="Genomic_DNA"/>
</dbReference>
<reference evidence="16" key="1">
    <citation type="submission" date="2020-01" db="EMBL/GenBank/DDBJ databases">
        <title>Development of genomics and gene disruption for Polysphondylium violaceum indicates a role for the polyketide synthase stlB in stalk morphogenesis.</title>
        <authorList>
            <person name="Narita B."/>
            <person name="Kawabe Y."/>
            <person name="Kin K."/>
            <person name="Saito T."/>
            <person name="Gibbs R."/>
            <person name="Kuspa A."/>
            <person name="Muzny D."/>
            <person name="Queller D."/>
            <person name="Richards S."/>
            <person name="Strassman J."/>
            <person name="Sucgang R."/>
            <person name="Worley K."/>
            <person name="Schaap P."/>
        </authorList>
    </citation>
    <scope>NUCLEOTIDE SEQUENCE</scope>
    <source>
        <strain evidence="16">QSvi11</strain>
    </source>
</reference>
<keyword evidence="3" id="KW-0444">Lipid biosynthesis</keyword>
<dbReference type="Pfam" id="PF00173">
    <property type="entry name" value="Cyt-b5"/>
    <property type="match status" value="1"/>
</dbReference>